<protein>
    <submittedName>
        <fullName evidence="2">Uncharacterized protein</fullName>
    </submittedName>
</protein>
<dbReference type="Proteomes" id="UP000325577">
    <property type="component" value="Linkage Group LG2"/>
</dbReference>
<name>A0A5J5ANS0_9ASTE</name>
<evidence type="ECO:0000313" key="2">
    <source>
        <dbReference type="EMBL" id="KAA8530721.1"/>
    </source>
</evidence>
<sequence>MGETADEILLIHLALEILDPEGVDLVGASGLCSGSKSNSVSSFVYPVLILTYAGEATVAEQGKRLVKAAWAALKQKRKKENEKEKAKQQKKKGRKQRLEIKNEKRGEVRVGKKKKVGVRQKEKKRKKKTVAWKLDEEKKRKQGNSGLETEKQEAEKKQTLR</sequence>
<keyword evidence="3" id="KW-1185">Reference proteome</keyword>
<reference evidence="2 3" key="1">
    <citation type="submission" date="2019-09" db="EMBL/GenBank/DDBJ databases">
        <title>A chromosome-level genome assembly of the Chinese tupelo Nyssa sinensis.</title>
        <authorList>
            <person name="Yang X."/>
            <person name="Kang M."/>
            <person name="Yang Y."/>
            <person name="Xiong H."/>
            <person name="Wang M."/>
            <person name="Zhang Z."/>
            <person name="Wang Z."/>
            <person name="Wu H."/>
            <person name="Ma T."/>
            <person name="Liu J."/>
            <person name="Xi Z."/>
        </authorList>
    </citation>
    <scope>NUCLEOTIDE SEQUENCE [LARGE SCALE GENOMIC DNA]</scope>
    <source>
        <strain evidence="2">J267</strain>
        <tissue evidence="2">Leaf</tissue>
    </source>
</reference>
<organism evidence="2 3">
    <name type="scientific">Nyssa sinensis</name>
    <dbReference type="NCBI Taxonomy" id="561372"/>
    <lineage>
        <taxon>Eukaryota</taxon>
        <taxon>Viridiplantae</taxon>
        <taxon>Streptophyta</taxon>
        <taxon>Embryophyta</taxon>
        <taxon>Tracheophyta</taxon>
        <taxon>Spermatophyta</taxon>
        <taxon>Magnoliopsida</taxon>
        <taxon>eudicotyledons</taxon>
        <taxon>Gunneridae</taxon>
        <taxon>Pentapetalae</taxon>
        <taxon>asterids</taxon>
        <taxon>Cornales</taxon>
        <taxon>Nyssaceae</taxon>
        <taxon>Nyssa</taxon>
    </lineage>
</organism>
<gene>
    <name evidence="2" type="ORF">F0562_005345</name>
</gene>
<dbReference type="OrthoDB" id="6600518at2759"/>
<feature type="compositionally biased region" description="Basic and acidic residues" evidence="1">
    <location>
        <begin position="148"/>
        <end position="161"/>
    </location>
</feature>
<dbReference type="EMBL" id="CM018043">
    <property type="protein sequence ID" value="KAA8530721.1"/>
    <property type="molecule type" value="Genomic_DNA"/>
</dbReference>
<feature type="compositionally biased region" description="Basic and acidic residues" evidence="1">
    <location>
        <begin position="96"/>
        <end position="110"/>
    </location>
</feature>
<dbReference type="AlphaFoldDB" id="A0A5J5ANS0"/>
<feature type="compositionally biased region" description="Basic residues" evidence="1">
    <location>
        <begin position="111"/>
        <end position="130"/>
    </location>
</feature>
<evidence type="ECO:0000256" key="1">
    <source>
        <dbReference type="SAM" id="MobiDB-lite"/>
    </source>
</evidence>
<proteinExistence type="predicted"/>
<accession>A0A5J5ANS0</accession>
<feature type="region of interest" description="Disordered" evidence="1">
    <location>
        <begin position="76"/>
        <end position="161"/>
    </location>
</feature>
<evidence type="ECO:0000313" key="3">
    <source>
        <dbReference type="Proteomes" id="UP000325577"/>
    </source>
</evidence>